<dbReference type="InterPro" id="IPR055706">
    <property type="entry name" value="Slg1/2_DUF7282"/>
</dbReference>
<name>A0ABD5RLI2_9EURY</name>
<dbReference type="RefSeq" id="WP_247414116.1">
    <property type="nucleotide sequence ID" value="NZ_JALLGW010000001.1"/>
</dbReference>
<gene>
    <name evidence="4" type="ORF">ACFPYI_07665</name>
</gene>
<dbReference type="Pfam" id="PF23951">
    <property type="entry name" value="DUF7282"/>
    <property type="match status" value="2"/>
</dbReference>
<proteinExistence type="predicted"/>
<dbReference type="Proteomes" id="UP001596099">
    <property type="component" value="Unassembled WGS sequence"/>
</dbReference>
<dbReference type="EMBL" id="JBHSQH010000001">
    <property type="protein sequence ID" value="MFC5971207.1"/>
    <property type="molecule type" value="Genomic_DNA"/>
</dbReference>
<keyword evidence="5" id="KW-1185">Reference proteome</keyword>
<organism evidence="4 5">
    <name type="scientific">Halomarina salina</name>
    <dbReference type="NCBI Taxonomy" id="1872699"/>
    <lineage>
        <taxon>Archaea</taxon>
        <taxon>Methanobacteriati</taxon>
        <taxon>Methanobacteriota</taxon>
        <taxon>Stenosarchaea group</taxon>
        <taxon>Halobacteria</taxon>
        <taxon>Halobacteriales</taxon>
        <taxon>Natronomonadaceae</taxon>
        <taxon>Halomarina</taxon>
    </lineage>
</organism>
<protein>
    <recommendedName>
        <fullName evidence="3">DUF7282 domain-containing protein</fullName>
    </recommendedName>
</protein>
<keyword evidence="2" id="KW-0812">Transmembrane</keyword>
<dbReference type="AlphaFoldDB" id="A0ABD5RLI2"/>
<comment type="caution">
    <text evidence="4">The sequence shown here is derived from an EMBL/GenBank/DDBJ whole genome shotgun (WGS) entry which is preliminary data.</text>
</comment>
<evidence type="ECO:0000259" key="3">
    <source>
        <dbReference type="Pfam" id="PF23951"/>
    </source>
</evidence>
<evidence type="ECO:0000313" key="5">
    <source>
        <dbReference type="Proteomes" id="UP001596099"/>
    </source>
</evidence>
<reference evidence="4 5" key="1">
    <citation type="journal article" date="2019" name="Int. J. Syst. Evol. Microbiol.">
        <title>The Global Catalogue of Microorganisms (GCM) 10K type strain sequencing project: providing services to taxonomists for standard genome sequencing and annotation.</title>
        <authorList>
            <consortium name="The Broad Institute Genomics Platform"/>
            <consortium name="The Broad Institute Genome Sequencing Center for Infectious Disease"/>
            <person name="Wu L."/>
            <person name="Ma J."/>
        </authorList>
    </citation>
    <scope>NUCLEOTIDE SEQUENCE [LARGE SCALE GENOMIC DNA]</scope>
    <source>
        <strain evidence="4 5">CGMCC 1.12543</strain>
    </source>
</reference>
<evidence type="ECO:0000313" key="4">
    <source>
        <dbReference type="EMBL" id="MFC5971207.1"/>
    </source>
</evidence>
<keyword evidence="2" id="KW-0472">Membrane</keyword>
<sequence>MRRPPSTAVLACCCLLVLATVPFPVSAHSNHLTATSQVSAEGSVVVESVFASQPAHLVVHADDGGELGEALGSTRLAARGMQRNVEVAVDDDAWRDWGENRTVWVALHATDGDGKYDADDPVFTLFDEPVAERIAVGKGEAALVTGRGYLGQSTASSALSVGRATLPEDGLLVVRDDETDAVVGTRALPAGTHEDVTVDLNASYVASQSGSFTVRTQLYRDDGDGTLGDADRPILAGEVPVQTVLPVTVAESGANGTDSGANTPTPPSINTPDETAAGGDSSPTAGESSPTAGTPSAAAQNGSTDSGGVGPGFGVVAALTALVALVPLVWFGSRNRR</sequence>
<evidence type="ECO:0000256" key="2">
    <source>
        <dbReference type="SAM" id="Phobius"/>
    </source>
</evidence>
<feature type="compositionally biased region" description="Low complexity" evidence="1">
    <location>
        <begin position="288"/>
        <end position="299"/>
    </location>
</feature>
<feature type="compositionally biased region" description="Polar residues" evidence="1">
    <location>
        <begin position="254"/>
        <end position="263"/>
    </location>
</feature>
<feature type="domain" description="DUF7282" evidence="3">
    <location>
        <begin position="152"/>
        <end position="243"/>
    </location>
</feature>
<evidence type="ECO:0000256" key="1">
    <source>
        <dbReference type="SAM" id="MobiDB-lite"/>
    </source>
</evidence>
<accession>A0ABD5RLI2</accession>
<feature type="transmembrane region" description="Helical" evidence="2">
    <location>
        <begin position="309"/>
        <end position="331"/>
    </location>
</feature>
<feature type="region of interest" description="Disordered" evidence="1">
    <location>
        <begin position="251"/>
        <end position="305"/>
    </location>
</feature>
<keyword evidence="2" id="KW-1133">Transmembrane helix</keyword>
<feature type="domain" description="DUF7282" evidence="3">
    <location>
        <begin position="31"/>
        <end position="131"/>
    </location>
</feature>